<name>E3GY33_METFV</name>
<dbReference type="SUPFAM" id="SSF52317">
    <property type="entry name" value="Class I glutamine amidotransferase-like"/>
    <property type="match status" value="1"/>
</dbReference>
<evidence type="ECO:0000256" key="1">
    <source>
        <dbReference type="ARBA" id="ARBA00004953"/>
    </source>
</evidence>
<dbReference type="Pfam" id="PF07685">
    <property type="entry name" value="GATase_3"/>
    <property type="match status" value="1"/>
</dbReference>
<dbReference type="GO" id="GO:0009236">
    <property type="term" value="P:cobalamin biosynthetic process"/>
    <property type="evidence" value="ECO:0007669"/>
    <property type="project" value="UniProtKB-UniRule"/>
</dbReference>
<dbReference type="EMBL" id="CP002278">
    <property type="protein sequence ID" value="ADP77215.1"/>
    <property type="molecule type" value="Genomic_DNA"/>
</dbReference>
<dbReference type="PANTHER" id="PTHR21343">
    <property type="entry name" value="DETHIOBIOTIN SYNTHETASE"/>
    <property type="match status" value="1"/>
</dbReference>
<feature type="active site" evidence="7">
    <location>
        <position position="445"/>
    </location>
</feature>
<evidence type="ECO:0000256" key="3">
    <source>
        <dbReference type="ARBA" id="ARBA00014921"/>
    </source>
</evidence>
<dbReference type="Pfam" id="PF01656">
    <property type="entry name" value="CbiA"/>
    <property type="match status" value="1"/>
</dbReference>
<dbReference type="AlphaFoldDB" id="E3GY33"/>
<comment type="pathway">
    <text evidence="1 7">Cofactor biosynthesis; adenosylcobalamin biosynthesis.</text>
</comment>
<dbReference type="PANTHER" id="PTHR21343:SF1">
    <property type="entry name" value="COBYRIC ACID SYNTHASE"/>
    <property type="match status" value="1"/>
</dbReference>
<evidence type="ECO:0000256" key="4">
    <source>
        <dbReference type="ARBA" id="ARBA00022573"/>
    </source>
</evidence>
<evidence type="ECO:0000256" key="5">
    <source>
        <dbReference type="ARBA" id="ARBA00022962"/>
    </source>
</evidence>
<evidence type="ECO:0000259" key="9">
    <source>
        <dbReference type="Pfam" id="PF07685"/>
    </source>
</evidence>
<evidence type="ECO:0000256" key="6">
    <source>
        <dbReference type="ARBA" id="ARBA00025166"/>
    </source>
</evidence>
<protein>
    <recommendedName>
        <fullName evidence="3 7">Probable cobyric acid synthase</fullName>
    </recommendedName>
</protein>
<proteinExistence type="inferred from homology"/>
<keyword evidence="10" id="KW-0436">Ligase</keyword>
<comment type="similarity">
    <text evidence="2 7">Belongs to the CobB/CobQ family. CobQ subfamily.</text>
</comment>
<keyword evidence="4 7" id="KW-0169">Cobalamin biosynthesis</keyword>
<dbReference type="KEGG" id="mfv:Mfer_0413"/>
<dbReference type="SUPFAM" id="SSF52540">
    <property type="entry name" value="P-loop containing nucleoside triphosphate hydrolases"/>
    <property type="match status" value="1"/>
</dbReference>
<dbReference type="NCBIfam" id="TIGR00313">
    <property type="entry name" value="cobQ"/>
    <property type="match status" value="1"/>
</dbReference>
<comment type="function">
    <text evidence="6 7">Catalyzes amidations at positions B, D, E, and G on adenosylcobyrinic A,C-diamide. NH(2) groups are provided by glutamine, and one molecule of ATP is hydrogenolyzed for each amidation.</text>
</comment>
<dbReference type="UniPathway" id="UPA00148"/>
<dbReference type="InterPro" id="IPR002586">
    <property type="entry name" value="CobQ/CobB/MinD/ParA_Nub-bd_dom"/>
</dbReference>
<dbReference type="InterPro" id="IPR029062">
    <property type="entry name" value="Class_I_gatase-like"/>
</dbReference>
<gene>
    <name evidence="7" type="primary">cobQ</name>
    <name evidence="10" type="ordered locus">Mfer_0413</name>
</gene>
<dbReference type="Gene3D" id="3.40.50.300">
    <property type="entry name" value="P-loop containing nucleotide triphosphate hydrolases"/>
    <property type="match status" value="1"/>
</dbReference>
<dbReference type="CDD" id="cd05389">
    <property type="entry name" value="CobQ_N"/>
    <property type="match status" value="1"/>
</dbReference>
<evidence type="ECO:0000256" key="2">
    <source>
        <dbReference type="ARBA" id="ARBA00006205"/>
    </source>
</evidence>
<feature type="domain" description="CobQ/CobB/MinD/ParA nucleotide binding" evidence="8">
    <location>
        <begin position="9"/>
        <end position="241"/>
    </location>
</feature>
<keyword evidence="5 7" id="KW-0315">Glutamine amidotransferase</keyword>
<dbReference type="InterPro" id="IPR033949">
    <property type="entry name" value="CobQ_GATase1"/>
</dbReference>
<accession>E3GY33</accession>
<sequence length="507" mass="56347">MANNLAKCLMVQGTSSNAGKSVLVAALCRIFARKGYSVAPFKSQNMSLNSYATEENSEIAMAQALQAEAAGVKPSHHMNPILLKPKGGFISQVIVHGKPVGDMSFDEYQKKFRKKALEAIKESLTYLRKRHDIIIIEGAGSPAEINIQKYDLANMKVAQLADSNVILVADIDRGGVFASIAGTFLLLNKEDRKRIKGIIINKFRGNLDILKPGIKKIEKIVKTPVIGVLPYSEDLRLPEEDSASLAERKYKKKGKIKIGVIHLPKISNFTDVDPLESEPDVSLKFIGLDDSLDKLDAVILPGTRNTAKDLIKIREHGLDEEIIEFSKDSIVFGICGGFQMLGTKIIDKYHKESKFEEVEGLGLLDCKTKFSISSKIISQSKGIVLGGGIFKNMENVVVEGYELHEGTTILKNVRPFIKIIKGHGNLLHGKYDGAVNENVAGTYFHGIFHNPEFRTQFVNILRKKKGLKTNNHMKDYYKQNKKYSLDKLADIVLKHVDINKIEEMLGL</sequence>
<feature type="active site" description="Nucleophile" evidence="7">
    <location>
        <position position="335"/>
    </location>
</feature>
<dbReference type="CDD" id="cd01750">
    <property type="entry name" value="GATase1_CobQ"/>
    <property type="match status" value="1"/>
</dbReference>
<evidence type="ECO:0000313" key="10">
    <source>
        <dbReference type="EMBL" id="ADP77215.1"/>
    </source>
</evidence>
<organism evidence="10 11">
    <name type="scientific">Methanothermus fervidus (strain ATCC 43054 / DSM 2088 / JCM 10308 / V24 S)</name>
    <dbReference type="NCBI Taxonomy" id="523846"/>
    <lineage>
        <taxon>Archaea</taxon>
        <taxon>Methanobacteriati</taxon>
        <taxon>Methanobacteriota</taxon>
        <taxon>Methanomada group</taxon>
        <taxon>Methanobacteria</taxon>
        <taxon>Methanobacteriales</taxon>
        <taxon>Methanothermaceae</taxon>
        <taxon>Methanothermus</taxon>
    </lineage>
</organism>
<dbReference type="InterPro" id="IPR047045">
    <property type="entry name" value="CobQ_N"/>
</dbReference>
<dbReference type="InterPro" id="IPR011698">
    <property type="entry name" value="GATase_3"/>
</dbReference>
<dbReference type="HOGENOM" id="CLU_019250_2_2_2"/>
<feature type="domain" description="CobB/CobQ-like glutamine amidotransferase" evidence="9">
    <location>
        <begin position="257"/>
        <end position="452"/>
    </location>
</feature>
<evidence type="ECO:0000313" key="11">
    <source>
        <dbReference type="Proteomes" id="UP000002315"/>
    </source>
</evidence>
<reference evidence="10 11" key="1">
    <citation type="journal article" date="2010" name="Stand. Genomic Sci.">
        <title>Complete genome sequence of Methanothermus fervidus type strain (V24S).</title>
        <authorList>
            <person name="Anderson I."/>
            <person name="Djao O.D."/>
            <person name="Misra M."/>
            <person name="Chertkov O."/>
            <person name="Nolan M."/>
            <person name="Lucas S."/>
            <person name="Lapidus A."/>
            <person name="Del Rio T.G."/>
            <person name="Tice H."/>
            <person name="Cheng J.F."/>
            <person name="Tapia R."/>
            <person name="Han C."/>
            <person name="Goodwin L."/>
            <person name="Pitluck S."/>
            <person name="Liolios K."/>
            <person name="Ivanova N."/>
            <person name="Mavromatis K."/>
            <person name="Mikhailova N."/>
            <person name="Pati A."/>
            <person name="Brambilla E."/>
            <person name="Chen A."/>
            <person name="Palaniappan K."/>
            <person name="Land M."/>
            <person name="Hauser L."/>
            <person name="Chang Y.J."/>
            <person name="Jeffries C.D."/>
            <person name="Sikorski J."/>
            <person name="Spring S."/>
            <person name="Rohde M."/>
            <person name="Eichinger K."/>
            <person name="Huber H."/>
            <person name="Wirth R."/>
            <person name="Goker M."/>
            <person name="Detter J.C."/>
            <person name="Woyke T."/>
            <person name="Bristow J."/>
            <person name="Eisen J.A."/>
            <person name="Markowitz V."/>
            <person name="Hugenholtz P."/>
            <person name="Klenk H.P."/>
            <person name="Kyrpides N.C."/>
        </authorList>
    </citation>
    <scope>NUCLEOTIDE SEQUENCE [LARGE SCALE GENOMIC DNA]</scope>
    <source>
        <strain evidence="11">ATCC 43054 / DSM 2088 / JCM 10308 / V24 S</strain>
    </source>
</reference>
<dbReference type="OrthoDB" id="53136at2157"/>
<evidence type="ECO:0000259" key="8">
    <source>
        <dbReference type="Pfam" id="PF01656"/>
    </source>
</evidence>
<dbReference type="PROSITE" id="PS51274">
    <property type="entry name" value="GATASE_COBBQ"/>
    <property type="match status" value="1"/>
</dbReference>
<dbReference type="NCBIfam" id="NF001989">
    <property type="entry name" value="PRK00784.1"/>
    <property type="match status" value="1"/>
</dbReference>
<dbReference type="STRING" id="523846.Mfer_0413"/>
<dbReference type="Proteomes" id="UP000002315">
    <property type="component" value="Chromosome"/>
</dbReference>
<dbReference type="GO" id="GO:0016874">
    <property type="term" value="F:ligase activity"/>
    <property type="evidence" value="ECO:0007669"/>
    <property type="project" value="UniProtKB-KW"/>
</dbReference>
<dbReference type="GO" id="GO:0015420">
    <property type="term" value="F:ABC-type vitamin B12 transporter activity"/>
    <property type="evidence" value="ECO:0007669"/>
    <property type="project" value="UniProtKB-UniRule"/>
</dbReference>
<dbReference type="Gene3D" id="3.40.50.880">
    <property type="match status" value="1"/>
</dbReference>
<evidence type="ECO:0000256" key="7">
    <source>
        <dbReference type="HAMAP-Rule" id="MF_00028"/>
    </source>
</evidence>
<keyword evidence="11" id="KW-1185">Reference proteome</keyword>
<dbReference type="InterPro" id="IPR004459">
    <property type="entry name" value="CobQ_synth"/>
</dbReference>
<dbReference type="InterPro" id="IPR027417">
    <property type="entry name" value="P-loop_NTPase"/>
</dbReference>
<dbReference type="HAMAP" id="MF_00028">
    <property type="entry name" value="CobQ"/>
    <property type="match status" value="1"/>
</dbReference>